<gene>
    <name evidence="2" type="ORF">DFH07DRAFT_773701</name>
</gene>
<dbReference type="EMBL" id="JARJLG010000066">
    <property type="protein sequence ID" value="KAJ7754707.1"/>
    <property type="molecule type" value="Genomic_DNA"/>
</dbReference>
<sequence>MNDSPDLMHLGVDKIQNKGSDGRLDGVERGRNKMNEQVNEAGNAGTGRSPESAGRSDVVIVTAAGICSIRGQDMQCEILSVLETRRWEGVDAEGGDGAGDLAQGTRMTRFGVQCIREILFFRCSRRERGGFTPWGRGGELGTSAKEEILLRSCFNVQPWIGLSIFMTSTDSHENASGGPTADAGAKSTIETAMWLSSFVDLTVQGKIILNARQCVPGHDEHRLQRG</sequence>
<organism evidence="2 3">
    <name type="scientific">Mycena maculata</name>
    <dbReference type="NCBI Taxonomy" id="230809"/>
    <lineage>
        <taxon>Eukaryota</taxon>
        <taxon>Fungi</taxon>
        <taxon>Dikarya</taxon>
        <taxon>Basidiomycota</taxon>
        <taxon>Agaricomycotina</taxon>
        <taxon>Agaricomycetes</taxon>
        <taxon>Agaricomycetidae</taxon>
        <taxon>Agaricales</taxon>
        <taxon>Marasmiineae</taxon>
        <taxon>Mycenaceae</taxon>
        <taxon>Mycena</taxon>
    </lineage>
</organism>
<comment type="caution">
    <text evidence="2">The sequence shown here is derived from an EMBL/GenBank/DDBJ whole genome shotgun (WGS) entry which is preliminary data.</text>
</comment>
<accession>A0AAD7NCQ1</accession>
<feature type="compositionally biased region" description="Basic and acidic residues" evidence="1">
    <location>
        <begin position="11"/>
        <end position="28"/>
    </location>
</feature>
<dbReference type="AlphaFoldDB" id="A0AAD7NCQ1"/>
<evidence type="ECO:0000313" key="2">
    <source>
        <dbReference type="EMBL" id="KAJ7754707.1"/>
    </source>
</evidence>
<proteinExistence type="predicted"/>
<evidence type="ECO:0000313" key="3">
    <source>
        <dbReference type="Proteomes" id="UP001215280"/>
    </source>
</evidence>
<keyword evidence="3" id="KW-1185">Reference proteome</keyword>
<protein>
    <submittedName>
        <fullName evidence="2">Uncharacterized protein</fullName>
    </submittedName>
</protein>
<dbReference type="Proteomes" id="UP001215280">
    <property type="component" value="Unassembled WGS sequence"/>
</dbReference>
<reference evidence="2" key="1">
    <citation type="submission" date="2023-03" db="EMBL/GenBank/DDBJ databases">
        <title>Massive genome expansion in bonnet fungi (Mycena s.s.) driven by repeated elements and novel gene families across ecological guilds.</title>
        <authorList>
            <consortium name="Lawrence Berkeley National Laboratory"/>
            <person name="Harder C.B."/>
            <person name="Miyauchi S."/>
            <person name="Viragh M."/>
            <person name="Kuo A."/>
            <person name="Thoen E."/>
            <person name="Andreopoulos B."/>
            <person name="Lu D."/>
            <person name="Skrede I."/>
            <person name="Drula E."/>
            <person name="Henrissat B."/>
            <person name="Morin E."/>
            <person name="Kohler A."/>
            <person name="Barry K."/>
            <person name="LaButti K."/>
            <person name="Morin E."/>
            <person name="Salamov A."/>
            <person name="Lipzen A."/>
            <person name="Mereny Z."/>
            <person name="Hegedus B."/>
            <person name="Baldrian P."/>
            <person name="Stursova M."/>
            <person name="Weitz H."/>
            <person name="Taylor A."/>
            <person name="Grigoriev I.V."/>
            <person name="Nagy L.G."/>
            <person name="Martin F."/>
            <person name="Kauserud H."/>
        </authorList>
    </citation>
    <scope>NUCLEOTIDE SEQUENCE</scope>
    <source>
        <strain evidence="2">CBHHK188m</strain>
    </source>
</reference>
<feature type="region of interest" description="Disordered" evidence="1">
    <location>
        <begin position="1"/>
        <end position="28"/>
    </location>
</feature>
<name>A0AAD7NCQ1_9AGAR</name>
<evidence type="ECO:0000256" key="1">
    <source>
        <dbReference type="SAM" id="MobiDB-lite"/>
    </source>
</evidence>